<feature type="transmembrane region" description="Helical" evidence="1">
    <location>
        <begin position="40"/>
        <end position="59"/>
    </location>
</feature>
<keyword evidence="1" id="KW-0472">Membrane</keyword>
<dbReference type="RefSeq" id="WP_183799345.1">
    <property type="nucleotide sequence ID" value="NZ_JACIEE010000002.1"/>
</dbReference>
<keyword evidence="4" id="KW-1185">Reference proteome</keyword>
<keyword evidence="1" id="KW-1133">Transmembrane helix</keyword>
<feature type="transmembrane region" description="Helical" evidence="1">
    <location>
        <begin position="71"/>
        <end position="89"/>
    </location>
</feature>
<evidence type="ECO:0000256" key="1">
    <source>
        <dbReference type="SAM" id="Phobius"/>
    </source>
</evidence>
<dbReference type="Pfam" id="PF07331">
    <property type="entry name" value="TctB"/>
    <property type="match status" value="1"/>
</dbReference>
<evidence type="ECO:0000313" key="4">
    <source>
        <dbReference type="Proteomes" id="UP000574761"/>
    </source>
</evidence>
<feature type="transmembrane region" description="Helical" evidence="1">
    <location>
        <begin position="125"/>
        <end position="146"/>
    </location>
</feature>
<feature type="domain" description="DUF1468" evidence="2">
    <location>
        <begin position="12"/>
        <end position="150"/>
    </location>
</feature>
<sequence length="157" mass="16499">MKIALLDRMFTIAALVLGLYVTISAWNYGLYRGAVPGPGFFPAIAGVLMTVLAAAILLRDLAGRERIKGEIARPVLLGIAGVTAAIVGFVFAAPLIGMAAAAAIAMIVIGYLTEEPHRKGGIFRWKLIGLSIGTVVVCHILFGMIIRVPLVTGPLGF</sequence>
<dbReference type="Proteomes" id="UP000574761">
    <property type="component" value="Unassembled WGS sequence"/>
</dbReference>
<accession>A0A7W6GHM4</accession>
<reference evidence="3 4" key="1">
    <citation type="submission" date="2020-08" db="EMBL/GenBank/DDBJ databases">
        <title>Genomic Encyclopedia of Type Strains, Phase IV (KMG-IV): sequencing the most valuable type-strain genomes for metagenomic binning, comparative biology and taxonomic classification.</title>
        <authorList>
            <person name="Goeker M."/>
        </authorList>
    </citation>
    <scope>NUCLEOTIDE SEQUENCE [LARGE SCALE GENOMIC DNA]</scope>
    <source>
        <strain evidence="3 4">DSM 100211</strain>
    </source>
</reference>
<organism evidence="3 4">
    <name type="scientific">Mycoplana azooxidifex</name>
    <dbReference type="NCBI Taxonomy" id="1636188"/>
    <lineage>
        <taxon>Bacteria</taxon>
        <taxon>Pseudomonadati</taxon>
        <taxon>Pseudomonadota</taxon>
        <taxon>Alphaproteobacteria</taxon>
        <taxon>Hyphomicrobiales</taxon>
        <taxon>Rhizobiaceae</taxon>
        <taxon>Mycoplana</taxon>
    </lineage>
</organism>
<feature type="transmembrane region" description="Helical" evidence="1">
    <location>
        <begin position="9"/>
        <end position="28"/>
    </location>
</feature>
<keyword evidence="1" id="KW-0812">Transmembrane</keyword>
<dbReference type="InterPro" id="IPR009936">
    <property type="entry name" value="DUF1468"/>
</dbReference>
<gene>
    <name evidence="3" type="ORF">GGQ64_000762</name>
</gene>
<feature type="transmembrane region" description="Helical" evidence="1">
    <location>
        <begin position="95"/>
        <end position="113"/>
    </location>
</feature>
<proteinExistence type="predicted"/>
<dbReference type="EMBL" id="JACIEE010000002">
    <property type="protein sequence ID" value="MBB3975575.1"/>
    <property type="molecule type" value="Genomic_DNA"/>
</dbReference>
<evidence type="ECO:0000259" key="2">
    <source>
        <dbReference type="Pfam" id="PF07331"/>
    </source>
</evidence>
<dbReference type="AlphaFoldDB" id="A0A7W6GHM4"/>
<protein>
    <recommendedName>
        <fullName evidence="2">DUF1468 domain-containing protein</fullName>
    </recommendedName>
</protein>
<name>A0A7W6GHM4_9HYPH</name>
<comment type="caution">
    <text evidence="3">The sequence shown here is derived from an EMBL/GenBank/DDBJ whole genome shotgun (WGS) entry which is preliminary data.</text>
</comment>
<evidence type="ECO:0000313" key="3">
    <source>
        <dbReference type="EMBL" id="MBB3975575.1"/>
    </source>
</evidence>